<dbReference type="EMBL" id="AP027729">
    <property type="protein sequence ID" value="BDZ43166.1"/>
    <property type="molecule type" value="Genomic_DNA"/>
</dbReference>
<evidence type="ECO:0000313" key="2">
    <source>
        <dbReference type="Proteomes" id="UP001321475"/>
    </source>
</evidence>
<sequence>MDVVLDYVGGDALASTKDVLADGGTVASVADPAARTELGGIYAWVRPSSDDLAELARMADAGTLKVEIARTFPLEQAADAHRLSEEGHVRGKVVVTA</sequence>
<dbReference type="Gene3D" id="3.40.50.720">
    <property type="entry name" value="NAD(P)-binding Rossmann-like Domain"/>
    <property type="match status" value="1"/>
</dbReference>
<evidence type="ECO:0000313" key="1">
    <source>
        <dbReference type="EMBL" id="BDZ43166.1"/>
    </source>
</evidence>
<dbReference type="Gene3D" id="3.90.180.10">
    <property type="entry name" value="Medium-chain alcohol dehydrogenases, catalytic domain"/>
    <property type="match status" value="1"/>
</dbReference>
<protein>
    <recommendedName>
        <fullName evidence="3">Zinc-binding dehydrogenase</fullName>
    </recommendedName>
</protein>
<evidence type="ECO:0008006" key="3">
    <source>
        <dbReference type="Google" id="ProtNLM"/>
    </source>
</evidence>
<name>A0ABN6XE89_9CELL</name>
<gene>
    <name evidence="1" type="ORF">GCM10025865_24650</name>
</gene>
<proteinExistence type="predicted"/>
<accession>A0ABN6XE89</accession>
<dbReference type="Proteomes" id="UP001321475">
    <property type="component" value="Chromosome"/>
</dbReference>
<reference evidence="2" key="1">
    <citation type="journal article" date="2019" name="Int. J. Syst. Evol. Microbiol.">
        <title>The Global Catalogue of Microorganisms (GCM) 10K type strain sequencing project: providing services to taxonomists for standard genome sequencing and annotation.</title>
        <authorList>
            <consortium name="The Broad Institute Genomics Platform"/>
            <consortium name="The Broad Institute Genome Sequencing Center for Infectious Disease"/>
            <person name="Wu L."/>
            <person name="Ma J."/>
        </authorList>
    </citation>
    <scope>NUCLEOTIDE SEQUENCE [LARGE SCALE GENOMIC DNA]</scope>
    <source>
        <strain evidence="2">NBRC 108565</strain>
    </source>
</reference>
<dbReference type="Pfam" id="PF13602">
    <property type="entry name" value="ADH_zinc_N_2"/>
    <property type="match status" value="1"/>
</dbReference>
<organism evidence="1 2">
    <name type="scientific">Paraoerskovia sediminicola</name>
    <dbReference type="NCBI Taxonomy" id="1138587"/>
    <lineage>
        <taxon>Bacteria</taxon>
        <taxon>Bacillati</taxon>
        <taxon>Actinomycetota</taxon>
        <taxon>Actinomycetes</taxon>
        <taxon>Micrococcales</taxon>
        <taxon>Cellulomonadaceae</taxon>
        <taxon>Paraoerskovia</taxon>
    </lineage>
</organism>
<keyword evidence="2" id="KW-1185">Reference proteome</keyword>
<dbReference type="InterPro" id="IPR036291">
    <property type="entry name" value="NAD(P)-bd_dom_sf"/>
</dbReference>
<dbReference type="SUPFAM" id="SSF51735">
    <property type="entry name" value="NAD(P)-binding Rossmann-fold domains"/>
    <property type="match status" value="1"/>
</dbReference>